<keyword evidence="10" id="KW-1185">Reference proteome</keyword>
<dbReference type="Gene3D" id="2.40.10.10">
    <property type="entry name" value="Trypsin-like serine proteases"/>
    <property type="match status" value="2"/>
</dbReference>
<evidence type="ECO:0000313" key="10">
    <source>
        <dbReference type="Proteomes" id="UP000002280"/>
    </source>
</evidence>
<dbReference type="Bgee" id="ENSMODG00000019475">
    <property type="expression patterns" value="Expressed in blood and 5 other cell types or tissues"/>
</dbReference>
<keyword evidence="3 6" id="KW-0378">Hydrolase</keyword>
<dbReference type="GeneID" id="100031794"/>
<dbReference type="RefSeq" id="XP_001380969.2">
    <property type="nucleotide sequence ID" value="XM_001380932.4"/>
</dbReference>
<dbReference type="SUPFAM" id="SSF50494">
    <property type="entry name" value="Trypsin-like serine proteases"/>
    <property type="match status" value="1"/>
</dbReference>
<dbReference type="InterPro" id="IPR009003">
    <property type="entry name" value="Peptidase_S1_PA"/>
</dbReference>
<keyword evidence="1 6" id="KW-0645">Protease</keyword>
<keyword evidence="2 7" id="KW-0732">Signal</keyword>
<dbReference type="InterPro" id="IPR001314">
    <property type="entry name" value="Peptidase_S1A"/>
</dbReference>
<dbReference type="GO" id="GO:1902483">
    <property type="term" value="P:cytotoxic T cell pyroptotic cell death"/>
    <property type="evidence" value="ECO:0007669"/>
    <property type="project" value="Ensembl"/>
</dbReference>
<dbReference type="GO" id="GO:0005634">
    <property type="term" value="C:nucleus"/>
    <property type="evidence" value="ECO:0007669"/>
    <property type="project" value="Ensembl"/>
</dbReference>
<dbReference type="PROSITE" id="PS00135">
    <property type="entry name" value="TRYPSIN_SER"/>
    <property type="match status" value="1"/>
</dbReference>
<dbReference type="PROSITE" id="PS00134">
    <property type="entry name" value="TRYPSIN_HIS"/>
    <property type="match status" value="1"/>
</dbReference>
<accession>F6RB99</accession>
<keyword evidence="5" id="KW-1015">Disulfide bond</keyword>
<dbReference type="InterPro" id="IPR018114">
    <property type="entry name" value="TRYPSIN_HIS"/>
</dbReference>
<dbReference type="PANTHER" id="PTHR24271">
    <property type="entry name" value="KALLIKREIN-RELATED"/>
    <property type="match status" value="1"/>
</dbReference>
<dbReference type="Pfam" id="PF00089">
    <property type="entry name" value="Trypsin"/>
    <property type="match status" value="1"/>
</dbReference>
<evidence type="ECO:0000256" key="3">
    <source>
        <dbReference type="ARBA" id="ARBA00022801"/>
    </source>
</evidence>
<evidence type="ECO:0000256" key="7">
    <source>
        <dbReference type="SAM" id="SignalP"/>
    </source>
</evidence>
<dbReference type="HOGENOM" id="CLU_006842_1_0_1"/>
<gene>
    <name evidence="9" type="primary">GZMA</name>
</gene>
<evidence type="ECO:0000256" key="5">
    <source>
        <dbReference type="ARBA" id="ARBA00023157"/>
    </source>
</evidence>
<dbReference type="GO" id="GO:0005615">
    <property type="term" value="C:extracellular space"/>
    <property type="evidence" value="ECO:0000318"/>
    <property type="project" value="GO_Central"/>
</dbReference>
<dbReference type="OMA" id="YPCYDPA"/>
<feature type="chain" id="PRO_5003345449" evidence="7">
    <location>
        <begin position="26"/>
        <end position="261"/>
    </location>
</feature>
<dbReference type="GO" id="GO:0140507">
    <property type="term" value="P:granzyme-mediated programmed cell death signaling pathway"/>
    <property type="evidence" value="ECO:0000318"/>
    <property type="project" value="GO_Central"/>
</dbReference>
<dbReference type="PANTHER" id="PTHR24271:SF69">
    <property type="entry name" value="GRANZYME A"/>
    <property type="match status" value="1"/>
</dbReference>
<dbReference type="Ensembl" id="ENSMODT00000024726.4">
    <property type="protein sequence ID" value="ENSMODP00000024296.3"/>
    <property type="gene ID" value="ENSMODG00000019475.4"/>
</dbReference>
<dbReference type="AlphaFoldDB" id="F6RB99"/>
<dbReference type="GO" id="GO:0051603">
    <property type="term" value="P:proteolysis involved in protein catabolic process"/>
    <property type="evidence" value="ECO:0007669"/>
    <property type="project" value="Ensembl"/>
</dbReference>
<dbReference type="PROSITE" id="PS50240">
    <property type="entry name" value="TRYPSIN_DOM"/>
    <property type="match status" value="1"/>
</dbReference>
<dbReference type="InterPro" id="IPR001254">
    <property type="entry name" value="Trypsin_dom"/>
</dbReference>
<dbReference type="FunCoup" id="F6RB99">
    <property type="interactions" value="77"/>
</dbReference>
<dbReference type="STRING" id="13616.ENSMODP00000024296"/>
<evidence type="ECO:0000256" key="6">
    <source>
        <dbReference type="RuleBase" id="RU363034"/>
    </source>
</evidence>
<dbReference type="MEROPS" id="S01.135"/>
<dbReference type="KEGG" id="mdo:100031794"/>
<dbReference type="GO" id="GO:0042803">
    <property type="term" value="F:protein homodimerization activity"/>
    <property type="evidence" value="ECO:0007669"/>
    <property type="project" value="Ensembl"/>
</dbReference>
<evidence type="ECO:0000256" key="4">
    <source>
        <dbReference type="ARBA" id="ARBA00022825"/>
    </source>
</evidence>
<reference evidence="9" key="3">
    <citation type="submission" date="2025-09" db="UniProtKB">
        <authorList>
            <consortium name="Ensembl"/>
        </authorList>
    </citation>
    <scope>IDENTIFICATION</scope>
</reference>
<evidence type="ECO:0000256" key="1">
    <source>
        <dbReference type="ARBA" id="ARBA00022670"/>
    </source>
</evidence>
<dbReference type="GO" id="GO:0004252">
    <property type="term" value="F:serine-type endopeptidase activity"/>
    <property type="evidence" value="ECO:0000318"/>
    <property type="project" value="GO_Central"/>
</dbReference>
<dbReference type="OrthoDB" id="6755574at2759"/>
<evidence type="ECO:0000313" key="9">
    <source>
        <dbReference type="Ensembl" id="ENSMODP00000024296.3"/>
    </source>
</evidence>
<dbReference type="GeneTree" id="ENSGT00940000159928"/>
<dbReference type="GO" id="GO:0009617">
    <property type="term" value="P:response to bacterium"/>
    <property type="evidence" value="ECO:0007669"/>
    <property type="project" value="Ensembl"/>
</dbReference>
<dbReference type="SMART" id="SM00020">
    <property type="entry name" value="Tryp_SPc"/>
    <property type="match status" value="1"/>
</dbReference>
<dbReference type="CTD" id="3001"/>
<dbReference type="PRINTS" id="PR00722">
    <property type="entry name" value="CHYMOTRYPSIN"/>
</dbReference>
<keyword evidence="4 6" id="KW-0720">Serine protease</keyword>
<dbReference type="InterPro" id="IPR033116">
    <property type="entry name" value="TRYPSIN_SER"/>
</dbReference>
<dbReference type="GO" id="GO:0043065">
    <property type="term" value="P:positive regulation of apoptotic process"/>
    <property type="evidence" value="ECO:0007669"/>
    <property type="project" value="Ensembl"/>
</dbReference>
<proteinExistence type="predicted"/>
<dbReference type="GO" id="GO:0044194">
    <property type="term" value="C:cytolytic granule"/>
    <property type="evidence" value="ECO:0007669"/>
    <property type="project" value="Ensembl"/>
</dbReference>
<evidence type="ECO:0000259" key="8">
    <source>
        <dbReference type="PROSITE" id="PS50240"/>
    </source>
</evidence>
<dbReference type="InParanoid" id="F6RB99"/>
<dbReference type="InterPro" id="IPR043504">
    <property type="entry name" value="Peptidase_S1_PA_chymotrypsin"/>
</dbReference>
<organism evidence="9 10">
    <name type="scientific">Monodelphis domestica</name>
    <name type="common">Gray short-tailed opossum</name>
    <dbReference type="NCBI Taxonomy" id="13616"/>
    <lineage>
        <taxon>Eukaryota</taxon>
        <taxon>Metazoa</taxon>
        <taxon>Chordata</taxon>
        <taxon>Craniata</taxon>
        <taxon>Vertebrata</taxon>
        <taxon>Euteleostomi</taxon>
        <taxon>Mammalia</taxon>
        <taxon>Metatheria</taxon>
        <taxon>Didelphimorphia</taxon>
        <taxon>Didelphidae</taxon>
        <taxon>Monodelphis</taxon>
    </lineage>
</organism>
<dbReference type="CDD" id="cd00190">
    <property type="entry name" value="Tryp_SPc"/>
    <property type="match status" value="1"/>
</dbReference>
<reference evidence="9 10" key="1">
    <citation type="journal article" date="2007" name="Nature">
        <title>Genome of the marsupial Monodelphis domestica reveals innovation in non-coding sequences.</title>
        <authorList>
            <person name="Mikkelsen T.S."/>
            <person name="Wakefield M.J."/>
            <person name="Aken B."/>
            <person name="Amemiya C.T."/>
            <person name="Chang J.L."/>
            <person name="Duke S."/>
            <person name="Garber M."/>
            <person name="Gentles A.J."/>
            <person name="Goodstadt L."/>
            <person name="Heger A."/>
            <person name="Jurka J."/>
            <person name="Kamal M."/>
            <person name="Mauceli E."/>
            <person name="Searle S.M."/>
            <person name="Sharpe T."/>
            <person name="Baker M.L."/>
            <person name="Batzer M.A."/>
            <person name="Benos P.V."/>
            <person name="Belov K."/>
            <person name="Clamp M."/>
            <person name="Cook A."/>
            <person name="Cuff J."/>
            <person name="Das R."/>
            <person name="Davidow L."/>
            <person name="Deakin J.E."/>
            <person name="Fazzari M.J."/>
            <person name="Glass J.L."/>
            <person name="Grabherr M."/>
            <person name="Greally J.M."/>
            <person name="Gu W."/>
            <person name="Hore T.A."/>
            <person name="Huttley G.A."/>
            <person name="Kleber M."/>
            <person name="Jirtle R.L."/>
            <person name="Koina E."/>
            <person name="Lee J.T."/>
            <person name="Mahony S."/>
            <person name="Marra M.A."/>
            <person name="Miller R.D."/>
            <person name="Nicholls R.D."/>
            <person name="Oda M."/>
            <person name="Papenfuss A.T."/>
            <person name="Parra Z.E."/>
            <person name="Pollock D.D."/>
            <person name="Ray D.A."/>
            <person name="Schein J.E."/>
            <person name="Speed T.P."/>
            <person name="Thompson K."/>
            <person name="VandeBerg J.L."/>
            <person name="Wade C.M."/>
            <person name="Walker J.A."/>
            <person name="Waters P.D."/>
            <person name="Webber C."/>
            <person name="Weidman J.R."/>
            <person name="Xie X."/>
            <person name="Zody M.C."/>
            <person name="Baldwin J."/>
            <person name="Abdouelleil A."/>
            <person name="Abdulkadir J."/>
            <person name="Abebe A."/>
            <person name="Abera B."/>
            <person name="Abreu J."/>
            <person name="Acer S.C."/>
            <person name="Aftuck L."/>
            <person name="Alexander A."/>
            <person name="An P."/>
            <person name="Anderson E."/>
            <person name="Anderson S."/>
            <person name="Arachi H."/>
            <person name="Azer M."/>
            <person name="Bachantsang P."/>
            <person name="Barry A."/>
            <person name="Bayul T."/>
            <person name="Berlin A."/>
            <person name="Bessette D."/>
            <person name="Bloom T."/>
            <person name="Bloom T."/>
            <person name="Boguslavskiy L."/>
            <person name="Bonnet C."/>
            <person name="Boukhgalter B."/>
            <person name="Bourzgui I."/>
            <person name="Brown A."/>
            <person name="Cahill P."/>
            <person name="Channer S."/>
            <person name="Cheshatsang Y."/>
            <person name="Chuda L."/>
            <person name="Citroen M."/>
            <person name="Collymore A."/>
            <person name="Cooke P."/>
            <person name="Costello M."/>
            <person name="D'Aco K."/>
            <person name="Daza R."/>
            <person name="De Haan G."/>
            <person name="DeGray S."/>
            <person name="DeMaso C."/>
            <person name="Dhargay N."/>
            <person name="Dooley K."/>
            <person name="Dooley E."/>
            <person name="Doricent M."/>
            <person name="Dorje P."/>
            <person name="Dorjee K."/>
            <person name="Dupes A."/>
            <person name="Elong R."/>
            <person name="Falk J."/>
            <person name="Farina A."/>
            <person name="Faro S."/>
            <person name="Ferguson D."/>
            <person name="Fisher S."/>
            <person name="Foley C.D."/>
            <person name="Franke A."/>
            <person name="Friedrich D."/>
            <person name="Gadbois L."/>
            <person name="Gearin G."/>
            <person name="Gearin C.R."/>
            <person name="Giannoukos G."/>
            <person name="Goode T."/>
            <person name="Graham J."/>
            <person name="Grandbois E."/>
            <person name="Grewal S."/>
            <person name="Gyaltsen K."/>
            <person name="Hafez N."/>
            <person name="Hagos B."/>
            <person name="Hall J."/>
            <person name="Henson C."/>
            <person name="Hollinger A."/>
            <person name="Honan T."/>
            <person name="Huard M.D."/>
            <person name="Hughes L."/>
            <person name="Hurhula B."/>
            <person name="Husby M.E."/>
            <person name="Kamat A."/>
            <person name="Kanga B."/>
            <person name="Kashin S."/>
            <person name="Khazanovich D."/>
            <person name="Kisner P."/>
            <person name="Lance K."/>
            <person name="Lara M."/>
            <person name="Lee W."/>
            <person name="Lennon N."/>
            <person name="Letendre F."/>
            <person name="LeVine R."/>
            <person name="Lipovsky A."/>
            <person name="Liu X."/>
            <person name="Liu J."/>
            <person name="Liu S."/>
            <person name="Lokyitsang T."/>
            <person name="Lokyitsang Y."/>
            <person name="Lubonja R."/>
            <person name="Lui A."/>
            <person name="MacDonald P."/>
            <person name="Magnisalis V."/>
            <person name="Maru K."/>
            <person name="Matthews C."/>
            <person name="McCusker W."/>
            <person name="McDonough S."/>
            <person name="Mehta T."/>
            <person name="Meldrim J."/>
            <person name="Meneus L."/>
            <person name="Mihai O."/>
            <person name="Mihalev A."/>
            <person name="Mihova T."/>
            <person name="Mittelman R."/>
            <person name="Mlenga V."/>
            <person name="Montmayeur A."/>
            <person name="Mulrain L."/>
            <person name="Navidi A."/>
            <person name="Naylor J."/>
            <person name="Negash T."/>
            <person name="Nguyen T."/>
            <person name="Nguyen N."/>
            <person name="Nicol R."/>
            <person name="Norbu C."/>
            <person name="Norbu N."/>
            <person name="Novod N."/>
            <person name="O'Neill B."/>
            <person name="Osman S."/>
            <person name="Markiewicz E."/>
            <person name="Oyono O.L."/>
            <person name="Patti C."/>
            <person name="Phunkhang P."/>
            <person name="Pierre F."/>
            <person name="Priest M."/>
            <person name="Raghuraman S."/>
            <person name="Rege F."/>
            <person name="Reyes R."/>
            <person name="Rise C."/>
            <person name="Rogov P."/>
            <person name="Ross K."/>
            <person name="Ryan E."/>
            <person name="Settipalli S."/>
            <person name="Shea T."/>
            <person name="Sherpa N."/>
            <person name="Shi L."/>
            <person name="Shih D."/>
            <person name="Sparrow T."/>
            <person name="Spaulding J."/>
            <person name="Stalker J."/>
            <person name="Stange-Thomann N."/>
            <person name="Stavropoulos S."/>
            <person name="Stone C."/>
            <person name="Strader C."/>
            <person name="Tesfaye S."/>
            <person name="Thomson T."/>
            <person name="Thoulutsang Y."/>
            <person name="Thoulutsang D."/>
            <person name="Topham K."/>
            <person name="Topping I."/>
            <person name="Tsamla T."/>
            <person name="Vassiliev H."/>
            <person name="Vo A."/>
            <person name="Wangchuk T."/>
            <person name="Wangdi T."/>
            <person name="Weiand M."/>
            <person name="Wilkinson J."/>
            <person name="Wilson A."/>
            <person name="Yadav S."/>
            <person name="Young G."/>
            <person name="Yu Q."/>
            <person name="Zembek L."/>
            <person name="Zhong D."/>
            <person name="Zimmer A."/>
            <person name="Zwirko Z."/>
            <person name="Jaffe D.B."/>
            <person name="Alvarez P."/>
            <person name="Brockman W."/>
            <person name="Butler J."/>
            <person name="Chin C."/>
            <person name="Gnerre S."/>
            <person name="MacCallum I."/>
            <person name="Graves J.A."/>
            <person name="Ponting C.P."/>
            <person name="Breen M."/>
            <person name="Samollow P.B."/>
            <person name="Lander E.S."/>
            <person name="Lindblad-Toh K."/>
        </authorList>
    </citation>
    <scope>NUCLEOTIDE SEQUENCE [LARGE SCALE GENOMIC DNA]</scope>
</reference>
<feature type="signal peptide" evidence="7">
    <location>
        <begin position="1"/>
        <end position="25"/>
    </location>
</feature>
<name>F6RB99_MONDO</name>
<sequence length="261" mass="28248">MDIPLCFASLLSGFTFLLLIPGDSCVDIIGGDEVFPHSRPYMVLIHTGRDLCGGALITENWVVTAAHCNTKASSKVILGAHSSKKKEPEQQIMTIKQHIPYPCYVPSTKSGDLKLLQLTKKAKITKAVQTLKLPQNADDVKPGTSCKVAGWGQTNNRDKKLPEALREVNVTVIDRKTCNDQKHYNFNPIIGLNMICAGNLKGGKDSCYGDSGGPLICKGNFVGITSFGLPGKCGVPQGPGVYTRLSKEHLNWIKNTIKGVV</sequence>
<dbReference type="FunFam" id="2.40.10.10:FF:000120">
    <property type="entry name" value="Putative serine protease"/>
    <property type="match status" value="1"/>
</dbReference>
<dbReference type="GO" id="GO:0051604">
    <property type="term" value="P:protein maturation"/>
    <property type="evidence" value="ECO:0000318"/>
    <property type="project" value="GO_Central"/>
</dbReference>
<protein>
    <submittedName>
        <fullName evidence="9">Granzyme A</fullName>
    </submittedName>
</protein>
<reference evidence="9" key="2">
    <citation type="submission" date="2025-08" db="UniProtKB">
        <authorList>
            <consortium name="Ensembl"/>
        </authorList>
    </citation>
    <scope>IDENTIFICATION</scope>
</reference>
<feature type="domain" description="Peptidase S1" evidence="8">
    <location>
        <begin position="28"/>
        <end position="258"/>
    </location>
</feature>
<dbReference type="Proteomes" id="UP000002280">
    <property type="component" value="Chromosome 3"/>
</dbReference>
<dbReference type="eggNOG" id="KOG3627">
    <property type="taxonomic scope" value="Eukaryota"/>
</dbReference>
<evidence type="ECO:0000256" key="2">
    <source>
        <dbReference type="ARBA" id="ARBA00022729"/>
    </source>
</evidence>